<dbReference type="PANTHER" id="PTHR45641:SF19">
    <property type="entry name" value="NEPHROCYSTIN-3"/>
    <property type="match status" value="1"/>
</dbReference>
<feature type="repeat" description="TPR" evidence="3">
    <location>
        <begin position="178"/>
        <end position="211"/>
    </location>
</feature>
<evidence type="ECO:0000256" key="3">
    <source>
        <dbReference type="PROSITE-ProRule" id="PRU00339"/>
    </source>
</evidence>
<dbReference type="SUPFAM" id="SSF48452">
    <property type="entry name" value="TPR-like"/>
    <property type="match status" value="1"/>
</dbReference>
<dbReference type="PANTHER" id="PTHR45641">
    <property type="entry name" value="TETRATRICOPEPTIDE REPEAT PROTEIN (AFU_ORTHOLOGUE AFUA_6G03870)"/>
    <property type="match status" value="1"/>
</dbReference>
<keyword evidence="1" id="KW-0677">Repeat</keyword>
<feature type="region of interest" description="Disordered" evidence="4">
    <location>
        <begin position="1"/>
        <end position="54"/>
    </location>
</feature>
<reference evidence="5" key="1">
    <citation type="submission" date="2021-01" db="EMBL/GenBank/DDBJ databases">
        <authorList>
            <person name="Corre E."/>
            <person name="Pelletier E."/>
            <person name="Niang G."/>
            <person name="Scheremetjew M."/>
            <person name="Finn R."/>
            <person name="Kale V."/>
            <person name="Holt S."/>
            <person name="Cochrane G."/>
            <person name="Meng A."/>
            <person name="Brown T."/>
            <person name="Cohen L."/>
        </authorList>
    </citation>
    <scope>NUCLEOTIDE SEQUENCE</scope>
    <source>
        <strain evidence="5">B650</strain>
    </source>
</reference>
<evidence type="ECO:0008006" key="6">
    <source>
        <dbReference type="Google" id="ProtNLM"/>
    </source>
</evidence>
<dbReference type="PROSITE" id="PS50293">
    <property type="entry name" value="TPR_REGION"/>
    <property type="match status" value="1"/>
</dbReference>
<evidence type="ECO:0000256" key="2">
    <source>
        <dbReference type="ARBA" id="ARBA00022803"/>
    </source>
</evidence>
<dbReference type="Pfam" id="PF13424">
    <property type="entry name" value="TPR_12"/>
    <property type="match status" value="1"/>
</dbReference>
<dbReference type="AlphaFoldDB" id="A0A7S2P6C0"/>
<dbReference type="Gene3D" id="1.25.40.10">
    <property type="entry name" value="Tetratricopeptide repeat domain"/>
    <property type="match status" value="1"/>
</dbReference>
<dbReference type="SMART" id="SM00028">
    <property type="entry name" value="TPR"/>
    <property type="match status" value="2"/>
</dbReference>
<proteinExistence type="predicted"/>
<accession>A0A7S2P6C0</accession>
<feature type="repeat" description="TPR" evidence="3">
    <location>
        <begin position="136"/>
        <end position="169"/>
    </location>
</feature>
<dbReference type="PROSITE" id="PS50005">
    <property type="entry name" value="TPR"/>
    <property type="match status" value="2"/>
</dbReference>
<sequence>MPFWSFLSPDKNKTRKTRRRLAELDENANISPNRHDSSFDTSNSADNGDAGESSIAGEISFTSEEESIASYQEKIRHSSSTESTATYLNNLGFVYQKNAQNSTYNIENNNDLASRAYKASLKLKVKDFGNDHVSVATTLNNLGSVYFSNHQYEKSLKSYKRALKIMKKQLGADHLNVATVYNNIGDVHYSLQNDEMALKHYNRALAIRKFNLMEKDVRIARLQEKIGLILWKKEVAESHNQSEIFQRGQEDDVTNLRLELYEEMAKIDDLAGDIKFHVELISRKREGCSLEGGGKRKKVRA</sequence>
<keyword evidence="2 3" id="KW-0802">TPR repeat</keyword>
<dbReference type="EMBL" id="HBGY01015639">
    <property type="protein sequence ID" value="CAD9580497.1"/>
    <property type="molecule type" value="Transcribed_RNA"/>
</dbReference>
<evidence type="ECO:0000313" key="5">
    <source>
        <dbReference type="EMBL" id="CAD9580497.1"/>
    </source>
</evidence>
<dbReference type="InterPro" id="IPR011990">
    <property type="entry name" value="TPR-like_helical_dom_sf"/>
</dbReference>
<protein>
    <recommendedName>
        <fullName evidence="6">Kinesin light chain</fullName>
    </recommendedName>
</protein>
<organism evidence="5">
    <name type="scientific">Leptocylindrus danicus</name>
    <dbReference type="NCBI Taxonomy" id="163516"/>
    <lineage>
        <taxon>Eukaryota</taxon>
        <taxon>Sar</taxon>
        <taxon>Stramenopiles</taxon>
        <taxon>Ochrophyta</taxon>
        <taxon>Bacillariophyta</taxon>
        <taxon>Coscinodiscophyceae</taxon>
        <taxon>Chaetocerotophycidae</taxon>
        <taxon>Leptocylindrales</taxon>
        <taxon>Leptocylindraceae</taxon>
        <taxon>Leptocylindrus</taxon>
    </lineage>
</organism>
<dbReference type="InterPro" id="IPR019734">
    <property type="entry name" value="TPR_rpt"/>
</dbReference>
<evidence type="ECO:0000256" key="1">
    <source>
        <dbReference type="ARBA" id="ARBA00022737"/>
    </source>
</evidence>
<evidence type="ECO:0000256" key="4">
    <source>
        <dbReference type="SAM" id="MobiDB-lite"/>
    </source>
</evidence>
<name>A0A7S2P6C0_9STRA</name>
<gene>
    <name evidence="5" type="ORF">LDAN0321_LOCUS10144</name>
</gene>